<gene>
    <name evidence="1" type="ORF">Glove_395g21</name>
</gene>
<evidence type="ECO:0000313" key="1">
    <source>
        <dbReference type="EMBL" id="RHZ56990.1"/>
    </source>
</evidence>
<dbReference type="AlphaFoldDB" id="A0A397H9B0"/>
<reference evidence="1 2" key="1">
    <citation type="submission" date="2018-08" db="EMBL/GenBank/DDBJ databases">
        <title>Genome and evolution of the arbuscular mycorrhizal fungus Diversispora epigaea (formerly Glomus versiforme) and its bacterial endosymbionts.</title>
        <authorList>
            <person name="Sun X."/>
            <person name="Fei Z."/>
            <person name="Harrison M."/>
        </authorList>
    </citation>
    <scope>NUCLEOTIDE SEQUENCE [LARGE SCALE GENOMIC DNA]</scope>
    <source>
        <strain evidence="1 2">IT104</strain>
    </source>
</reference>
<organism evidence="1 2">
    <name type="scientific">Diversispora epigaea</name>
    <dbReference type="NCBI Taxonomy" id="1348612"/>
    <lineage>
        <taxon>Eukaryota</taxon>
        <taxon>Fungi</taxon>
        <taxon>Fungi incertae sedis</taxon>
        <taxon>Mucoromycota</taxon>
        <taxon>Glomeromycotina</taxon>
        <taxon>Glomeromycetes</taxon>
        <taxon>Diversisporales</taxon>
        <taxon>Diversisporaceae</taxon>
        <taxon>Diversispora</taxon>
    </lineage>
</organism>
<accession>A0A397H9B0</accession>
<proteinExistence type="predicted"/>
<dbReference type="EMBL" id="PQFF01000352">
    <property type="protein sequence ID" value="RHZ56990.1"/>
    <property type="molecule type" value="Genomic_DNA"/>
</dbReference>
<keyword evidence="2" id="KW-1185">Reference proteome</keyword>
<protein>
    <submittedName>
        <fullName evidence="1">Uncharacterized protein</fullName>
    </submittedName>
</protein>
<dbReference type="Proteomes" id="UP000266861">
    <property type="component" value="Unassembled WGS sequence"/>
</dbReference>
<comment type="caution">
    <text evidence="1">The sequence shown here is derived from an EMBL/GenBank/DDBJ whole genome shotgun (WGS) entry which is preliminary data.</text>
</comment>
<evidence type="ECO:0000313" key="2">
    <source>
        <dbReference type="Proteomes" id="UP000266861"/>
    </source>
</evidence>
<name>A0A397H9B0_9GLOM</name>
<sequence length="154" mass="17603">MKKQAKAANKSNKNFIQYDPNEMQCMPVDSYLNLQCPFKTAIFSIPNYITALLGSVHKFKLHLFQIWKDRCEKIIIWESGKKSPTAISITIDGSSNIRVYDDIEISMVREKRVTLSTQQFYGEILEDYDAATLSALINQLPLKHISSIVSPIQM</sequence>